<evidence type="ECO:0000313" key="2">
    <source>
        <dbReference type="EMBL" id="CAD8168865.1"/>
    </source>
</evidence>
<protein>
    <submittedName>
        <fullName evidence="2">Uncharacterized protein</fullName>
    </submittedName>
</protein>
<gene>
    <name evidence="2" type="ORF">POCTA_138.1.T0520217</name>
</gene>
<proteinExistence type="predicted"/>
<comment type="caution">
    <text evidence="2">The sequence shown here is derived from an EMBL/GenBank/DDBJ whole genome shotgun (WGS) entry which is preliminary data.</text>
</comment>
<name>A0A8S1UW49_PAROT</name>
<accession>A0A8S1UW49</accession>
<dbReference type="OrthoDB" id="10249045at2759"/>
<dbReference type="EMBL" id="CAJJDP010000052">
    <property type="protein sequence ID" value="CAD8168865.1"/>
    <property type="molecule type" value="Genomic_DNA"/>
</dbReference>
<keyword evidence="1" id="KW-0812">Transmembrane</keyword>
<sequence>MRKIEMLEIHFLKFIFQVALIFCLLVDSMFPNDPRKYYDVLRKPTSALIHKESQQSFKRTLDDWQNCGDTCEKKIRKQISLHAYLQRTFISLCMSLNNEICLIFQIYCINRFENYIVLKLKPINMSTIINDYLDYVVKLVECIEPLYHITTYLKFRVFYITKATETYKRVLRTEQLSNFIAQIKSCYQNICQSIADNNKDFQILKINLYSQNFTPKLILFVETITGKVEFKIYFNKKILKLNTYLIKQPLKKKTHLSILTQT</sequence>
<evidence type="ECO:0000313" key="3">
    <source>
        <dbReference type="Proteomes" id="UP000683925"/>
    </source>
</evidence>
<organism evidence="2 3">
    <name type="scientific">Paramecium octaurelia</name>
    <dbReference type="NCBI Taxonomy" id="43137"/>
    <lineage>
        <taxon>Eukaryota</taxon>
        <taxon>Sar</taxon>
        <taxon>Alveolata</taxon>
        <taxon>Ciliophora</taxon>
        <taxon>Intramacronucleata</taxon>
        <taxon>Oligohymenophorea</taxon>
        <taxon>Peniculida</taxon>
        <taxon>Parameciidae</taxon>
        <taxon>Paramecium</taxon>
    </lineage>
</organism>
<feature type="transmembrane region" description="Helical" evidence="1">
    <location>
        <begin position="12"/>
        <end position="30"/>
    </location>
</feature>
<reference evidence="2" key="1">
    <citation type="submission" date="2021-01" db="EMBL/GenBank/DDBJ databases">
        <authorList>
            <consortium name="Genoscope - CEA"/>
            <person name="William W."/>
        </authorList>
    </citation>
    <scope>NUCLEOTIDE SEQUENCE</scope>
</reference>
<evidence type="ECO:0000256" key="1">
    <source>
        <dbReference type="SAM" id="Phobius"/>
    </source>
</evidence>
<dbReference type="Proteomes" id="UP000683925">
    <property type="component" value="Unassembled WGS sequence"/>
</dbReference>
<keyword evidence="1" id="KW-1133">Transmembrane helix</keyword>
<keyword evidence="1" id="KW-0472">Membrane</keyword>
<keyword evidence="3" id="KW-1185">Reference proteome</keyword>
<dbReference type="AlphaFoldDB" id="A0A8S1UW49"/>